<accession>A0A660L9C5</accession>
<dbReference type="EMBL" id="RBIL01000001">
    <property type="protein sequence ID" value="RKQ90865.1"/>
    <property type="molecule type" value="Genomic_DNA"/>
</dbReference>
<dbReference type="AlphaFoldDB" id="A0A660L9C5"/>
<keyword evidence="2" id="KW-1185">Reference proteome</keyword>
<dbReference type="Proteomes" id="UP000278962">
    <property type="component" value="Unassembled WGS sequence"/>
</dbReference>
<evidence type="ECO:0000313" key="1">
    <source>
        <dbReference type="EMBL" id="RKQ90865.1"/>
    </source>
</evidence>
<evidence type="ECO:0000313" key="2">
    <source>
        <dbReference type="Proteomes" id="UP000278962"/>
    </source>
</evidence>
<sequence length="388" mass="40568">MTVAVPATADPSAFDFVAIAAHEGVYRYLRDAVICHDPASGGETGCTAGGPQRPKVFVADGTHAGYPRGCRKLAFVYCRQTGMPLPEKGFDGRRAWGANDDPAALKPFGPGWEAWGGNWNSQATPRVNSPARQGRHRAPWQVHCTTRWSLAECERASASQAGGEGCAAWFGPFTAATVCDPAALREALRTGTLGAAGAVRITADGAASASVPGLAQAVGDVLAPGQSLRVDGTATGPSALLVRAQDAGGIVHARYDDLGLADGGVVTVTAIAERAGVALRAVDETGRVLRAAEQTRELTRRPARPSRVQARRRGGRIRVTFTARTGQVAIQPQRRRVGGALSATTYTVRPGRRGTVSVPASRRARYVSVVALGPAGVPSRPLVVRMRG</sequence>
<reference evidence="1 2" key="1">
    <citation type="submission" date="2018-10" db="EMBL/GenBank/DDBJ databases">
        <title>Genomic Encyclopedia of Archaeal and Bacterial Type Strains, Phase II (KMG-II): from individual species to whole genera.</title>
        <authorList>
            <person name="Goeker M."/>
        </authorList>
    </citation>
    <scope>NUCLEOTIDE SEQUENCE [LARGE SCALE GENOMIC DNA]</scope>
    <source>
        <strain evidence="1 2">DSM 14954</strain>
    </source>
</reference>
<organism evidence="1 2">
    <name type="scientific">Solirubrobacter pauli</name>
    <dbReference type="NCBI Taxonomy" id="166793"/>
    <lineage>
        <taxon>Bacteria</taxon>
        <taxon>Bacillati</taxon>
        <taxon>Actinomycetota</taxon>
        <taxon>Thermoleophilia</taxon>
        <taxon>Solirubrobacterales</taxon>
        <taxon>Solirubrobacteraceae</taxon>
        <taxon>Solirubrobacter</taxon>
    </lineage>
</organism>
<protein>
    <submittedName>
        <fullName evidence="1">Uncharacterized protein</fullName>
    </submittedName>
</protein>
<name>A0A660L9C5_9ACTN</name>
<proteinExistence type="predicted"/>
<dbReference type="OrthoDB" id="5503950at2"/>
<gene>
    <name evidence="1" type="ORF">C8N24_0680</name>
</gene>
<dbReference type="RefSeq" id="WP_121247994.1">
    <property type="nucleotide sequence ID" value="NZ_RBIL01000001.1"/>
</dbReference>
<comment type="caution">
    <text evidence="1">The sequence shown here is derived from an EMBL/GenBank/DDBJ whole genome shotgun (WGS) entry which is preliminary data.</text>
</comment>